<dbReference type="PROSITE" id="PS51188">
    <property type="entry name" value="ZF_CR"/>
    <property type="match status" value="1"/>
</dbReference>
<dbReference type="CDD" id="cd10719">
    <property type="entry name" value="DnaJ_zf"/>
    <property type="match status" value="1"/>
</dbReference>
<name>A0A9D2AR36_9BACT</name>
<protein>
    <recommendedName>
        <fullName evidence="5">CR-type domain-containing protein</fullName>
    </recommendedName>
</protein>
<evidence type="ECO:0000313" key="7">
    <source>
        <dbReference type="Proteomes" id="UP000824246"/>
    </source>
</evidence>
<dbReference type="PANTHER" id="PTHR43888">
    <property type="entry name" value="DNAJ-LIKE-2, ISOFORM A-RELATED"/>
    <property type="match status" value="1"/>
</dbReference>
<evidence type="ECO:0000259" key="5">
    <source>
        <dbReference type="PROSITE" id="PS51188"/>
    </source>
</evidence>
<reference evidence="6" key="1">
    <citation type="journal article" date="2021" name="PeerJ">
        <title>Extensive microbial diversity within the chicken gut microbiome revealed by metagenomics and culture.</title>
        <authorList>
            <person name="Gilroy R."/>
            <person name="Ravi A."/>
            <person name="Getino M."/>
            <person name="Pursley I."/>
            <person name="Horton D.L."/>
            <person name="Alikhan N.F."/>
            <person name="Baker D."/>
            <person name="Gharbi K."/>
            <person name="Hall N."/>
            <person name="Watson M."/>
            <person name="Adriaenssens E.M."/>
            <person name="Foster-Nyarko E."/>
            <person name="Jarju S."/>
            <person name="Secka A."/>
            <person name="Antonio M."/>
            <person name="Oren A."/>
            <person name="Chaudhuri R.R."/>
            <person name="La Ragione R."/>
            <person name="Hildebrand F."/>
            <person name="Pallen M.J."/>
        </authorList>
    </citation>
    <scope>NUCLEOTIDE SEQUENCE</scope>
    <source>
        <strain evidence="6">ChiHjej12B11-16260</strain>
    </source>
</reference>
<feature type="domain" description="CR-type" evidence="5">
    <location>
        <begin position="160"/>
        <end position="253"/>
    </location>
</feature>
<dbReference type="InterPro" id="IPR001305">
    <property type="entry name" value="HSP_DnaJ_Cys-rich_dom"/>
</dbReference>
<dbReference type="GO" id="GO:0008270">
    <property type="term" value="F:zinc ion binding"/>
    <property type="evidence" value="ECO:0007669"/>
    <property type="project" value="UniProtKB-KW"/>
</dbReference>
<feature type="region of interest" description="Disordered" evidence="4">
    <location>
        <begin position="1"/>
        <end position="105"/>
    </location>
</feature>
<keyword evidence="2" id="KW-0346">Stress response</keyword>
<dbReference type="GO" id="GO:0006457">
    <property type="term" value="P:protein folding"/>
    <property type="evidence" value="ECO:0007669"/>
    <property type="project" value="InterPro"/>
</dbReference>
<dbReference type="AlphaFoldDB" id="A0A9D2AR36"/>
<gene>
    <name evidence="6" type="ORF">H9982_07460</name>
</gene>
<keyword evidence="3" id="KW-0862">Zinc</keyword>
<reference evidence="6" key="2">
    <citation type="submission" date="2021-04" db="EMBL/GenBank/DDBJ databases">
        <authorList>
            <person name="Gilroy R."/>
        </authorList>
    </citation>
    <scope>NUCLEOTIDE SEQUENCE</scope>
    <source>
        <strain evidence="6">ChiHjej12B11-16260</strain>
    </source>
</reference>
<feature type="zinc finger region" description="CR-type" evidence="3">
    <location>
        <begin position="160"/>
        <end position="253"/>
    </location>
</feature>
<dbReference type="InterPro" id="IPR036410">
    <property type="entry name" value="HSP_DnaJ_Cys-rich_dom_sf"/>
</dbReference>
<dbReference type="GO" id="GO:0030544">
    <property type="term" value="F:Hsp70 protein binding"/>
    <property type="evidence" value="ECO:0007669"/>
    <property type="project" value="InterPro"/>
</dbReference>
<dbReference type="Gene3D" id="2.60.260.20">
    <property type="entry name" value="Urease metallochaperone UreE, N-terminal domain"/>
    <property type="match status" value="2"/>
</dbReference>
<keyword evidence="3" id="KW-0479">Metal-binding</keyword>
<dbReference type="InterPro" id="IPR044713">
    <property type="entry name" value="DNJA1/2-like"/>
</dbReference>
<dbReference type="CDD" id="cd10747">
    <property type="entry name" value="DnaJ_C"/>
    <property type="match status" value="1"/>
</dbReference>
<feature type="non-terminal residue" evidence="6">
    <location>
        <position position="1"/>
    </location>
</feature>
<evidence type="ECO:0000256" key="1">
    <source>
        <dbReference type="ARBA" id="ARBA00022705"/>
    </source>
</evidence>
<dbReference type="GO" id="GO:0006260">
    <property type="term" value="P:DNA replication"/>
    <property type="evidence" value="ECO:0007669"/>
    <property type="project" value="UniProtKB-KW"/>
</dbReference>
<keyword evidence="3" id="KW-0863">Zinc-finger</keyword>
<accession>A0A9D2AR36</accession>
<dbReference type="InterPro" id="IPR008971">
    <property type="entry name" value="HSP40/DnaJ_pept-bd"/>
</dbReference>
<proteinExistence type="predicted"/>
<comment type="caution">
    <text evidence="6">The sequence shown here is derived from an EMBL/GenBank/DDBJ whole genome shotgun (WGS) entry which is preliminary data.</text>
</comment>
<dbReference type="Gene3D" id="6.20.20.10">
    <property type="match status" value="2"/>
</dbReference>
<organism evidence="6 7">
    <name type="scientific">Candidatus Barnesiella excrementipullorum</name>
    <dbReference type="NCBI Taxonomy" id="2838479"/>
    <lineage>
        <taxon>Bacteria</taxon>
        <taxon>Pseudomonadati</taxon>
        <taxon>Bacteroidota</taxon>
        <taxon>Bacteroidia</taxon>
        <taxon>Bacteroidales</taxon>
        <taxon>Barnesiellaceae</taxon>
        <taxon>Barnesiella</taxon>
    </lineage>
</organism>
<dbReference type="GO" id="GO:0051082">
    <property type="term" value="F:unfolded protein binding"/>
    <property type="evidence" value="ECO:0007669"/>
    <property type="project" value="InterPro"/>
</dbReference>
<dbReference type="Proteomes" id="UP000824246">
    <property type="component" value="Unassembled WGS sequence"/>
</dbReference>
<dbReference type="EMBL" id="DXFB01000196">
    <property type="protein sequence ID" value="HIX46044.1"/>
    <property type="molecule type" value="Genomic_DNA"/>
</dbReference>
<dbReference type="SUPFAM" id="SSF49493">
    <property type="entry name" value="HSP40/DnaJ peptide-binding domain"/>
    <property type="match status" value="2"/>
</dbReference>
<dbReference type="InterPro" id="IPR002939">
    <property type="entry name" value="DnaJ_C"/>
</dbReference>
<evidence type="ECO:0000256" key="2">
    <source>
        <dbReference type="ARBA" id="ARBA00023016"/>
    </source>
</evidence>
<evidence type="ECO:0000256" key="4">
    <source>
        <dbReference type="SAM" id="MobiDB-lite"/>
    </source>
</evidence>
<feature type="compositionally biased region" description="Polar residues" evidence="4">
    <location>
        <begin position="23"/>
        <end position="105"/>
    </location>
</feature>
<evidence type="ECO:0000256" key="3">
    <source>
        <dbReference type="PROSITE-ProRule" id="PRU00546"/>
    </source>
</evidence>
<dbReference type="Pfam" id="PF01556">
    <property type="entry name" value="DnaJ_C"/>
    <property type="match status" value="1"/>
</dbReference>
<sequence length="367" mass="39778">MNEGSKTIKPSMDDEEYDGVADSQKTIRPTGGSQRTVTGSGVADSQKTIRPTGGSQRTVTSSEEADSQRTIRPTDNSQKTLRSSSNENTGQSSRQENASGNSDQGFSVDDILSIFNEQFNGKSLFDSFQEGRSKKSASEHKIPLHLRMKINLTLEDVANGVKKTIRYKRKKTCHRCNGKGSSEGMISIPCSTCGGKGFIWEEQGLGETRSTIFGNVTVYPHPVKKNCPDCKGQGVLNVDFCPLCDGEGYISEEDTVSFDIPAGLLNGQELVIKGKGNMIGSETGDLYIIIENISEHPTFQRDGYNLIYKIHLSDKCKACGTPVQVPLLDGTVQIVEPILGADSTVLPGLGLPIYGTGKRGDLIVKWV</sequence>
<dbReference type="SUPFAM" id="SSF57938">
    <property type="entry name" value="DnaJ/Hsp40 cysteine-rich domain"/>
    <property type="match status" value="1"/>
</dbReference>
<keyword evidence="1" id="KW-0235">DNA replication</keyword>
<evidence type="ECO:0000313" key="6">
    <source>
        <dbReference type="EMBL" id="HIX46044.1"/>
    </source>
</evidence>